<dbReference type="EMBL" id="BQNB010009769">
    <property type="protein sequence ID" value="GJS68152.1"/>
    <property type="molecule type" value="Genomic_DNA"/>
</dbReference>
<name>A0ABQ4XT20_9ASTR</name>
<gene>
    <name evidence="1" type="ORF">Tco_0682717</name>
</gene>
<sequence length="139" mass="15957">MIQICPFGRECLFNDDEDVGAKADMTNLDTHILVSPIPTTRIHKDHPVDQIIIDIHATPQTRRMTKSMTEHVIVSTMQQRINHKDFQNCLFACFLSQAEPKRSFCSSSYNRFGPWWIYLMAKGPLVLNGYTGTRKDVDV</sequence>
<dbReference type="Proteomes" id="UP001151760">
    <property type="component" value="Unassembled WGS sequence"/>
</dbReference>
<keyword evidence="2" id="KW-1185">Reference proteome</keyword>
<protein>
    <submittedName>
        <fullName evidence="1">Uncharacterized protein</fullName>
    </submittedName>
</protein>
<organism evidence="1 2">
    <name type="scientific">Tanacetum coccineum</name>
    <dbReference type="NCBI Taxonomy" id="301880"/>
    <lineage>
        <taxon>Eukaryota</taxon>
        <taxon>Viridiplantae</taxon>
        <taxon>Streptophyta</taxon>
        <taxon>Embryophyta</taxon>
        <taxon>Tracheophyta</taxon>
        <taxon>Spermatophyta</taxon>
        <taxon>Magnoliopsida</taxon>
        <taxon>eudicotyledons</taxon>
        <taxon>Gunneridae</taxon>
        <taxon>Pentapetalae</taxon>
        <taxon>asterids</taxon>
        <taxon>campanulids</taxon>
        <taxon>Asterales</taxon>
        <taxon>Asteraceae</taxon>
        <taxon>Asteroideae</taxon>
        <taxon>Anthemideae</taxon>
        <taxon>Anthemidinae</taxon>
        <taxon>Tanacetum</taxon>
    </lineage>
</organism>
<evidence type="ECO:0000313" key="2">
    <source>
        <dbReference type="Proteomes" id="UP001151760"/>
    </source>
</evidence>
<reference evidence="1" key="2">
    <citation type="submission" date="2022-01" db="EMBL/GenBank/DDBJ databases">
        <authorList>
            <person name="Yamashiro T."/>
            <person name="Shiraishi A."/>
            <person name="Satake H."/>
            <person name="Nakayama K."/>
        </authorList>
    </citation>
    <scope>NUCLEOTIDE SEQUENCE</scope>
</reference>
<proteinExistence type="predicted"/>
<comment type="caution">
    <text evidence="1">The sequence shown here is derived from an EMBL/GenBank/DDBJ whole genome shotgun (WGS) entry which is preliminary data.</text>
</comment>
<reference evidence="1" key="1">
    <citation type="journal article" date="2022" name="Int. J. Mol. Sci.">
        <title>Draft Genome of Tanacetum Coccineum: Genomic Comparison of Closely Related Tanacetum-Family Plants.</title>
        <authorList>
            <person name="Yamashiro T."/>
            <person name="Shiraishi A."/>
            <person name="Nakayama K."/>
            <person name="Satake H."/>
        </authorList>
    </citation>
    <scope>NUCLEOTIDE SEQUENCE</scope>
</reference>
<evidence type="ECO:0000313" key="1">
    <source>
        <dbReference type="EMBL" id="GJS68152.1"/>
    </source>
</evidence>
<accession>A0ABQ4XT20</accession>